<dbReference type="AlphaFoldDB" id="A0A7G6U1F5"/>
<gene>
    <name evidence="6" type="ORF">HB776_17650</name>
</gene>
<dbReference type="Pfam" id="PF13564">
    <property type="entry name" value="DoxX_2"/>
    <property type="match status" value="1"/>
</dbReference>
<sequence length="131" mass="14016">MTSSQTTVPGKGRNIASWILRVLLAAAFLGAGGAKLAGVPLMIQVFDQIGVGQWFRYVTALVEISCAIALFVPVLTAPAALLLGVTTFFALLTHLFILHTSPAPAVVLLVLSFVLAWLQRHRLPQVLKTVL</sequence>
<keyword evidence="2 5" id="KW-0812">Transmembrane</keyword>
<organism evidence="6 7">
    <name type="scientific">Tardiphaga robiniae</name>
    <dbReference type="NCBI Taxonomy" id="943830"/>
    <lineage>
        <taxon>Bacteria</taxon>
        <taxon>Pseudomonadati</taxon>
        <taxon>Pseudomonadota</taxon>
        <taxon>Alphaproteobacteria</taxon>
        <taxon>Hyphomicrobiales</taxon>
        <taxon>Nitrobacteraceae</taxon>
        <taxon>Tardiphaga</taxon>
    </lineage>
</organism>
<feature type="transmembrane region" description="Helical" evidence="5">
    <location>
        <begin position="54"/>
        <end position="72"/>
    </location>
</feature>
<dbReference type="KEGG" id="trb:HB776_17650"/>
<accession>A0A7G6U1F5</accession>
<proteinExistence type="predicted"/>
<dbReference type="InterPro" id="IPR032808">
    <property type="entry name" value="DoxX"/>
</dbReference>
<evidence type="ECO:0000256" key="2">
    <source>
        <dbReference type="ARBA" id="ARBA00022692"/>
    </source>
</evidence>
<evidence type="ECO:0000256" key="1">
    <source>
        <dbReference type="ARBA" id="ARBA00004141"/>
    </source>
</evidence>
<evidence type="ECO:0000256" key="3">
    <source>
        <dbReference type="ARBA" id="ARBA00022989"/>
    </source>
</evidence>
<evidence type="ECO:0000313" key="7">
    <source>
        <dbReference type="Proteomes" id="UP000515291"/>
    </source>
</evidence>
<keyword evidence="3 5" id="KW-1133">Transmembrane helix</keyword>
<evidence type="ECO:0000256" key="5">
    <source>
        <dbReference type="SAM" id="Phobius"/>
    </source>
</evidence>
<dbReference type="Proteomes" id="UP000515291">
    <property type="component" value="Chromosome"/>
</dbReference>
<dbReference type="EMBL" id="CP050292">
    <property type="protein sequence ID" value="QND72837.1"/>
    <property type="molecule type" value="Genomic_DNA"/>
</dbReference>
<dbReference type="GO" id="GO:0016020">
    <property type="term" value="C:membrane"/>
    <property type="evidence" value="ECO:0007669"/>
    <property type="project" value="UniProtKB-SubCell"/>
</dbReference>
<evidence type="ECO:0000313" key="6">
    <source>
        <dbReference type="EMBL" id="QND72837.1"/>
    </source>
</evidence>
<feature type="transmembrane region" description="Helical" evidence="5">
    <location>
        <begin position="103"/>
        <end position="118"/>
    </location>
</feature>
<evidence type="ECO:0000256" key="4">
    <source>
        <dbReference type="ARBA" id="ARBA00023136"/>
    </source>
</evidence>
<keyword evidence="4 5" id="KW-0472">Membrane</keyword>
<reference evidence="7" key="1">
    <citation type="journal article" date="2020" name="Mol. Plant Microbe">
        <title>Rhizobial microsymbionts of the narrowly endemic Oxytropis species growing in Kamchatka are characterized by significant genetic diversity and possess a set of genes that are associated with T3SS and T6SS secretion systems and can affect the development of symbiosis.</title>
        <authorList>
            <person name="Safronova V."/>
            <person name="Guro P."/>
            <person name="Sazanova A."/>
            <person name="Kuznetsova I."/>
            <person name="Belimov A."/>
            <person name="Yakubov V."/>
            <person name="Chirak E."/>
            <person name="Afonin A."/>
            <person name="Gogolev Y."/>
            <person name="Andronov E."/>
            <person name="Tikhonovich I."/>
        </authorList>
    </citation>
    <scope>NUCLEOTIDE SEQUENCE [LARGE SCALE GENOMIC DNA]</scope>
    <source>
        <strain evidence="7">581</strain>
    </source>
</reference>
<protein>
    <submittedName>
        <fullName evidence="6">DoxX family membrane protein</fullName>
    </submittedName>
</protein>
<comment type="subcellular location">
    <subcellularLocation>
        <location evidence="1">Membrane</location>
        <topology evidence="1">Multi-pass membrane protein</topology>
    </subcellularLocation>
</comment>
<name>A0A7G6U1F5_9BRAD</name>
<dbReference type="RefSeq" id="WP_184511734.1">
    <property type="nucleotide sequence ID" value="NZ_CP050292.1"/>
</dbReference>
<feature type="transmembrane region" description="Helical" evidence="5">
    <location>
        <begin position="15"/>
        <end position="34"/>
    </location>
</feature>